<dbReference type="Proteomes" id="UP000241848">
    <property type="component" value="Unassembled WGS sequence"/>
</dbReference>
<evidence type="ECO:0000313" key="4">
    <source>
        <dbReference type="EMBL" id="PSR21454.1"/>
    </source>
</evidence>
<dbReference type="GO" id="GO:0005829">
    <property type="term" value="C:cytosol"/>
    <property type="evidence" value="ECO:0007669"/>
    <property type="project" value="TreeGrafter"/>
</dbReference>
<dbReference type="InterPro" id="IPR023186">
    <property type="entry name" value="IUNH"/>
</dbReference>
<evidence type="ECO:0000313" key="5">
    <source>
        <dbReference type="Proteomes" id="UP000241848"/>
    </source>
</evidence>
<name>A0A2T2WGU2_9FIRM</name>
<dbReference type="GO" id="GO:0008477">
    <property type="term" value="F:purine nucleosidase activity"/>
    <property type="evidence" value="ECO:0007669"/>
    <property type="project" value="TreeGrafter"/>
</dbReference>
<feature type="domain" description="Inosine/uridine-preferring nucleoside hydrolase" evidence="3">
    <location>
        <begin position="9"/>
        <end position="298"/>
    </location>
</feature>
<protein>
    <submittedName>
        <fullName evidence="4">Ribosylpyrimidine nucleosidase</fullName>
    </submittedName>
</protein>
<dbReference type="GO" id="GO:0006152">
    <property type="term" value="P:purine nucleoside catabolic process"/>
    <property type="evidence" value="ECO:0007669"/>
    <property type="project" value="TreeGrafter"/>
</dbReference>
<dbReference type="PANTHER" id="PTHR12304:SF4">
    <property type="entry name" value="URIDINE NUCLEOSIDASE"/>
    <property type="match status" value="1"/>
</dbReference>
<dbReference type="EMBL" id="PXYV01000034">
    <property type="protein sequence ID" value="PSR21454.1"/>
    <property type="molecule type" value="Genomic_DNA"/>
</dbReference>
<keyword evidence="1" id="KW-0378">Hydrolase</keyword>
<evidence type="ECO:0000256" key="1">
    <source>
        <dbReference type="ARBA" id="ARBA00022801"/>
    </source>
</evidence>
<sequence length="309" mass="33614">MWAGGHPAYLDMDPGQDDVWALATALGVLQVLGVTTVAGNHTVDNTYRNAVNVLDVFGRNDIPVHRGCAAPLWHPLVTAPEIHGQTGLDGYAFPTREVTVADVHAVEWLASQLCSLSRSVSVIATGPLTNVAALLIGHPSVKPHLSGITVMGGSLSGGNVTPHAEFNFYVDPDAADWVMGSGVPIKMVGLDVTRQATVTRAEVEERLGSSSREAARMLVALFRFYARRHPDPHHPFPLHDVLAVAADVKPDLFEWRSIPLTVVRCDPVRRGQSAMIEEATDRQPVDVAVQIDVLRFFDWFWEALRLSGL</sequence>
<accession>A0A2T2WGU2</accession>
<dbReference type="Gene3D" id="3.90.245.10">
    <property type="entry name" value="Ribonucleoside hydrolase-like"/>
    <property type="match status" value="1"/>
</dbReference>
<dbReference type="PANTHER" id="PTHR12304">
    <property type="entry name" value="INOSINE-URIDINE PREFERRING NUCLEOSIDE HYDROLASE"/>
    <property type="match status" value="1"/>
</dbReference>
<evidence type="ECO:0000259" key="3">
    <source>
        <dbReference type="Pfam" id="PF01156"/>
    </source>
</evidence>
<organism evidence="4 5">
    <name type="scientific">Sulfobacillus acidophilus</name>
    <dbReference type="NCBI Taxonomy" id="53633"/>
    <lineage>
        <taxon>Bacteria</taxon>
        <taxon>Bacillati</taxon>
        <taxon>Bacillota</taxon>
        <taxon>Clostridia</taxon>
        <taxon>Eubacteriales</taxon>
        <taxon>Clostridiales Family XVII. Incertae Sedis</taxon>
        <taxon>Sulfobacillus</taxon>
    </lineage>
</organism>
<proteinExistence type="predicted"/>
<comment type="caution">
    <text evidence="4">The sequence shown here is derived from an EMBL/GenBank/DDBJ whole genome shotgun (WGS) entry which is preliminary data.</text>
</comment>
<evidence type="ECO:0000256" key="2">
    <source>
        <dbReference type="ARBA" id="ARBA00023295"/>
    </source>
</evidence>
<keyword evidence="2" id="KW-0326">Glycosidase</keyword>
<dbReference type="InterPro" id="IPR001910">
    <property type="entry name" value="Inosine/uridine_hydrolase_dom"/>
</dbReference>
<dbReference type="InterPro" id="IPR036452">
    <property type="entry name" value="Ribo_hydro-like"/>
</dbReference>
<dbReference type="Pfam" id="PF01156">
    <property type="entry name" value="IU_nuc_hydro"/>
    <property type="match status" value="1"/>
</dbReference>
<reference evidence="4 5" key="1">
    <citation type="journal article" date="2014" name="BMC Genomics">
        <title>Comparison of environmental and isolate Sulfobacillus genomes reveals diverse carbon, sulfur, nitrogen, and hydrogen metabolisms.</title>
        <authorList>
            <person name="Justice N.B."/>
            <person name="Norman A."/>
            <person name="Brown C.T."/>
            <person name="Singh A."/>
            <person name="Thomas B.C."/>
            <person name="Banfield J.F."/>
        </authorList>
    </citation>
    <scope>NUCLEOTIDE SEQUENCE [LARGE SCALE GENOMIC DNA]</scope>
    <source>
        <strain evidence="4">AMDSBA3</strain>
    </source>
</reference>
<gene>
    <name evidence="4" type="ORF">C7B45_10900</name>
</gene>
<dbReference type="AlphaFoldDB" id="A0A2T2WGU2"/>
<dbReference type="SUPFAM" id="SSF53590">
    <property type="entry name" value="Nucleoside hydrolase"/>
    <property type="match status" value="1"/>
</dbReference>